<name>A0A0A9DEI0_ARUDO</name>
<accession>A0A0A9DEI0</accession>
<evidence type="ECO:0000313" key="1">
    <source>
        <dbReference type="EMBL" id="JAD84055.1"/>
    </source>
</evidence>
<sequence>MAYCFLMLLYHKNNYGVFVHLLTICNNLKAPWRELVVSNFFHQFIQCNRCFKTRSMIYVAKISPPFPRKLAVALCSSF</sequence>
<protein>
    <submittedName>
        <fullName evidence="1">Uncharacterized protein</fullName>
    </submittedName>
</protein>
<reference evidence="1" key="2">
    <citation type="journal article" date="2015" name="Data Brief">
        <title>Shoot transcriptome of the giant reed, Arundo donax.</title>
        <authorList>
            <person name="Barrero R.A."/>
            <person name="Guerrero F.D."/>
            <person name="Moolhuijzen P."/>
            <person name="Goolsby J.A."/>
            <person name="Tidwell J."/>
            <person name="Bellgard S.E."/>
            <person name="Bellgard M.I."/>
        </authorList>
    </citation>
    <scope>NUCLEOTIDE SEQUENCE</scope>
    <source>
        <tissue evidence="1">Shoot tissue taken approximately 20 cm above the soil surface</tissue>
    </source>
</reference>
<dbReference type="EMBL" id="GBRH01213840">
    <property type="protein sequence ID" value="JAD84055.1"/>
    <property type="molecule type" value="Transcribed_RNA"/>
</dbReference>
<reference evidence="1" key="1">
    <citation type="submission" date="2014-09" db="EMBL/GenBank/DDBJ databases">
        <authorList>
            <person name="Magalhaes I.L.F."/>
            <person name="Oliveira U."/>
            <person name="Santos F.R."/>
            <person name="Vidigal T.H.D.A."/>
            <person name="Brescovit A.D."/>
            <person name="Santos A.J."/>
        </authorList>
    </citation>
    <scope>NUCLEOTIDE SEQUENCE</scope>
    <source>
        <tissue evidence="1">Shoot tissue taken approximately 20 cm above the soil surface</tissue>
    </source>
</reference>
<organism evidence="1">
    <name type="scientific">Arundo donax</name>
    <name type="common">Giant reed</name>
    <name type="synonym">Donax arundinaceus</name>
    <dbReference type="NCBI Taxonomy" id="35708"/>
    <lineage>
        <taxon>Eukaryota</taxon>
        <taxon>Viridiplantae</taxon>
        <taxon>Streptophyta</taxon>
        <taxon>Embryophyta</taxon>
        <taxon>Tracheophyta</taxon>
        <taxon>Spermatophyta</taxon>
        <taxon>Magnoliopsida</taxon>
        <taxon>Liliopsida</taxon>
        <taxon>Poales</taxon>
        <taxon>Poaceae</taxon>
        <taxon>PACMAD clade</taxon>
        <taxon>Arundinoideae</taxon>
        <taxon>Arundineae</taxon>
        <taxon>Arundo</taxon>
    </lineage>
</organism>
<dbReference type="AlphaFoldDB" id="A0A0A9DEI0"/>
<proteinExistence type="predicted"/>